<evidence type="ECO:0000256" key="2">
    <source>
        <dbReference type="HAMAP-Rule" id="MF_00048"/>
    </source>
</evidence>
<dbReference type="InterPro" id="IPR003509">
    <property type="entry name" value="UPF0102_YraN-like"/>
</dbReference>
<dbReference type="CDD" id="cd20736">
    <property type="entry name" value="PoNe_Nuclease"/>
    <property type="match status" value="1"/>
</dbReference>
<dbReference type="AlphaFoldDB" id="A0A1Y3XTQ1"/>
<dbReference type="Gene3D" id="3.40.1350.10">
    <property type="match status" value="1"/>
</dbReference>
<dbReference type="SUPFAM" id="SSF52980">
    <property type="entry name" value="Restriction endonuclease-like"/>
    <property type="match status" value="1"/>
</dbReference>
<dbReference type="PANTHER" id="PTHR34039:SF1">
    <property type="entry name" value="UPF0102 PROTEIN YRAN"/>
    <property type="match status" value="1"/>
</dbReference>
<accession>A0A1Y3XTQ1</accession>
<dbReference type="EMBL" id="NFIE01000007">
    <property type="protein sequence ID" value="OUN88903.1"/>
    <property type="molecule type" value="Genomic_DNA"/>
</dbReference>
<organism evidence="4 5">
    <name type="scientific">[Collinsella] massiliensis</name>
    <dbReference type="NCBI Taxonomy" id="1232426"/>
    <lineage>
        <taxon>Bacteria</taxon>
        <taxon>Bacillati</taxon>
        <taxon>Actinomycetota</taxon>
        <taxon>Coriobacteriia</taxon>
        <taxon>Coriobacteriales</taxon>
        <taxon>Coriobacteriaceae</taxon>
        <taxon>Enorma</taxon>
    </lineage>
</organism>
<comment type="similarity">
    <text evidence="1 2">Belongs to the UPF0102 family.</text>
</comment>
<dbReference type="InterPro" id="IPR011335">
    <property type="entry name" value="Restrct_endonuc-II-like"/>
</dbReference>
<evidence type="ECO:0000256" key="3">
    <source>
        <dbReference type="SAM" id="MobiDB-lite"/>
    </source>
</evidence>
<evidence type="ECO:0000313" key="5">
    <source>
        <dbReference type="Proteomes" id="UP000195781"/>
    </source>
</evidence>
<dbReference type="RefSeq" id="WP_094335264.1">
    <property type="nucleotide sequence ID" value="NZ_NFIE01000007.1"/>
</dbReference>
<comment type="caution">
    <text evidence="4">The sequence shown here is derived from an EMBL/GenBank/DDBJ whole genome shotgun (WGS) entry which is preliminary data.</text>
</comment>
<name>A0A1Y3XTQ1_9ACTN</name>
<sequence>MGRKTKRRGASDGFPTDTEEQAPVEAQRSDAAPATDTLADMTPQQVGATGELIAASYLEERGYDILEHGYRCAEGEADLIAYDFESNEIVLVEVKSRRARARDDLRPEEAVDARKRERYRRIASCYLMDRFPVMAIRFDVVSIVFRSGMEASIKHFYSVFDWEAD</sequence>
<reference evidence="5" key="1">
    <citation type="submission" date="2017-04" db="EMBL/GenBank/DDBJ databases">
        <title>Function of individual gut microbiota members based on whole genome sequencing of pure cultures obtained from chicken caecum.</title>
        <authorList>
            <person name="Medvecky M."/>
            <person name="Cejkova D."/>
            <person name="Polansky O."/>
            <person name="Karasova D."/>
            <person name="Kubasova T."/>
            <person name="Cizek A."/>
            <person name="Rychlik I."/>
        </authorList>
    </citation>
    <scope>NUCLEOTIDE SEQUENCE [LARGE SCALE GENOMIC DNA]</scope>
    <source>
        <strain evidence="5">An5</strain>
    </source>
</reference>
<dbReference type="OrthoDB" id="9794876at2"/>
<dbReference type="PANTHER" id="PTHR34039">
    <property type="entry name" value="UPF0102 PROTEIN YRAN"/>
    <property type="match status" value="1"/>
</dbReference>
<dbReference type="HAMAP" id="MF_00048">
    <property type="entry name" value="UPF0102"/>
    <property type="match status" value="1"/>
</dbReference>
<dbReference type="GO" id="GO:0003676">
    <property type="term" value="F:nucleic acid binding"/>
    <property type="evidence" value="ECO:0007669"/>
    <property type="project" value="InterPro"/>
</dbReference>
<keyword evidence="5" id="KW-1185">Reference proteome</keyword>
<dbReference type="Proteomes" id="UP000195781">
    <property type="component" value="Unassembled WGS sequence"/>
</dbReference>
<feature type="region of interest" description="Disordered" evidence="3">
    <location>
        <begin position="1"/>
        <end position="38"/>
    </location>
</feature>
<proteinExistence type="inferred from homology"/>
<evidence type="ECO:0000256" key="1">
    <source>
        <dbReference type="ARBA" id="ARBA00006738"/>
    </source>
</evidence>
<gene>
    <name evidence="4" type="ORF">B5G02_03850</name>
</gene>
<protein>
    <recommendedName>
        <fullName evidence="2">UPF0102 protein B5G02_03850</fullName>
    </recommendedName>
</protein>
<evidence type="ECO:0000313" key="4">
    <source>
        <dbReference type="EMBL" id="OUN88903.1"/>
    </source>
</evidence>
<dbReference type="InterPro" id="IPR011856">
    <property type="entry name" value="tRNA_endonuc-like_dom_sf"/>
</dbReference>
<dbReference type="Pfam" id="PF02021">
    <property type="entry name" value="UPF0102"/>
    <property type="match status" value="1"/>
</dbReference>